<keyword evidence="1" id="KW-0732">Signal</keyword>
<evidence type="ECO:0000313" key="3">
    <source>
        <dbReference type="Proteomes" id="UP000324252"/>
    </source>
</evidence>
<feature type="signal peptide" evidence="1">
    <location>
        <begin position="1"/>
        <end position="24"/>
    </location>
</feature>
<reference evidence="2 3" key="1">
    <citation type="submission" date="2016-11" db="EMBL/GenBank/DDBJ databases">
        <authorList>
            <person name="Varghese N."/>
            <person name="Submissions S."/>
        </authorList>
    </citation>
    <scope>NUCLEOTIDE SEQUENCE [LARGE SCALE GENOMIC DNA]</scope>
    <source>
        <strain evidence="2 3">DSM 29620</strain>
    </source>
</reference>
<accession>A0A1H0EYU7</accession>
<feature type="chain" id="PRO_5015064522" description="Nickel/cobalt transporter regulator" evidence="1">
    <location>
        <begin position="25"/>
        <end position="106"/>
    </location>
</feature>
<dbReference type="EMBL" id="FQZZ01000005">
    <property type="protein sequence ID" value="SHK42590.1"/>
    <property type="molecule type" value="Genomic_DNA"/>
</dbReference>
<sequence>MTRAEYLAIGLAALMATGFSPAQAGPKGCPPGLARKSPACVPPGLAKSGYRVGDRVTGDYIVIRDPGRWGLDPHETYYRIGDQVLRVDRDTKVVLDLIGAAAAILN</sequence>
<dbReference type="Gene3D" id="3.10.450.160">
    <property type="entry name" value="inner membrane protein cigr"/>
    <property type="match status" value="1"/>
</dbReference>
<dbReference type="RefSeq" id="WP_223228070.1">
    <property type="nucleotide sequence ID" value="NZ_FNIO01000002.1"/>
</dbReference>
<name>A0A1H0EYU7_9RHOB</name>
<evidence type="ECO:0000313" key="2">
    <source>
        <dbReference type="EMBL" id="SHK42590.1"/>
    </source>
</evidence>
<evidence type="ECO:0008006" key="4">
    <source>
        <dbReference type="Google" id="ProtNLM"/>
    </source>
</evidence>
<protein>
    <recommendedName>
        <fullName evidence="4">Nickel/cobalt transporter regulator</fullName>
    </recommendedName>
</protein>
<gene>
    <name evidence="2" type="ORF">SAMN05444142_105118</name>
</gene>
<keyword evidence="3" id="KW-1185">Reference proteome</keyword>
<evidence type="ECO:0000256" key="1">
    <source>
        <dbReference type="SAM" id="SignalP"/>
    </source>
</evidence>
<proteinExistence type="predicted"/>
<dbReference type="Proteomes" id="UP000324252">
    <property type="component" value="Unassembled WGS sequence"/>
</dbReference>
<dbReference type="AlphaFoldDB" id="A0A1H0EYU7"/>
<organism evidence="2 3">
    <name type="scientific">Lutimaribacter pacificus</name>
    <dbReference type="NCBI Taxonomy" id="391948"/>
    <lineage>
        <taxon>Bacteria</taxon>
        <taxon>Pseudomonadati</taxon>
        <taxon>Pseudomonadota</taxon>
        <taxon>Alphaproteobacteria</taxon>
        <taxon>Rhodobacterales</taxon>
        <taxon>Roseobacteraceae</taxon>
        <taxon>Lutimaribacter</taxon>
    </lineage>
</organism>